<keyword evidence="2" id="KW-1185">Reference proteome</keyword>
<evidence type="ECO:0000313" key="2">
    <source>
        <dbReference type="Proteomes" id="UP001234202"/>
    </source>
</evidence>
<accession>A0ACC2XVV7</accession>
<protein>
    <submittedName>
        <fullName evidence="1">Uncharacterized protein</fullName>
    </submittedName>
</protein>
<evidence type="ECO:0000313" key="1">
    <source>
        <dbReference type="EMBL" id="KAJ9127761.1"/>
    </source>
</evidence>
<organism evidence="1 2">
    <name type="scientific">Naganishia onofrii</name>
    <dbReference type="NCBI Taxonomy" id="1851511"/>
    <lineage>
        <taxon>Eukaryota</taxon>
        <taxon>Fungi</taxon>
        <taxon>Dikarya</taxon>
        <taxon>Basidiomycota</taxon>
        <taxon>Agaricomycotina</taxon>
        <taxon>Tremellomycetes</taxon>
        <taxon>Filobasidiales</taxon>
        <taxon>Filobasidiaceae</taxon>
        <taxon>Naganishia</taxon>
    </lineage>
</organism>
<proteinExistence type="predicted"/>
<reference evidence="1" key="1">
    <citation type="submission" date="2023-04" db="EMBL/GenBank/DDBJ databases">
        <title>Draft Genome sequencing of Naganishia species isolated from polar environments using Oxford Nanopore Technology.</title>
        <authorList>
            <person name="Leo P."/>
            <person name="Venkateswaran K."/>
        </authorList>
    </citation>
    <scope>NUCLEOTIDE SEQUENCE</scope>
    <source>
        <strain evidence="1">DBVPG 5303</strain>
    </source>
</reference>
<sequence>MSKTNLAYDVDLKEQISHVEYDANHHVDLHDAAAAGHLATDERGNPLVDIDEVASRKLARKIDMYIVPIVALQYLFAFIDRANIGNARLAGLEKDLKLVKYDYNLLLSMFYVSYIIFEIPANLFTKWLGPGKSIPLYTITFGLLSVAFAFVRNKSAAYAVRFLLGVAEAVCAPLAGAFGGLLASGILKIDNIGSVVRWEMIFLIEGIITTIIGIASYFLMTDRIETAKWLSQEEKDLANARIKREQVGATVVLDKLHSRAVKQGIFAPTTLAIGFIFLVNNITVQGLAFFTPTIVASIFPTKSTVHKQLFTVPPYLVGACFTLIFPYISMRIKKRGLFLCIAAPMIGTGFAIFLATKNTTARYVAVFFAMSGAFVGGPMCTSWTAINVASDTSRAAALGWTVMMGNIGGLISTWSFLPTDAKKGNGYPIGNGLNLACSITMFFVAAGCLVFIKTNNKKRERGDYDHYLHNVRPEDAFKLGNNHPGFRYKE</sequence>
<name>A0ACC2XVV7_9TREE</name>
<gene>
    <name evidence="1" type="ORF">QFC24_000044</name>
</gene>
<dbReference type="EMBL" id="JASBWV010000001">
    <property type="protein sequence ID" value="KAJ9127761.1"/>
    <property type="molecule type" value="Genomic_DNA"/>
</dbReference>
<dbReference type="Proteomes" id="UP001234202">
    <property type="component" value="Unassembled WGS sequence"/>
</dbReference>
<comment type="caution">
    <text evidence="1">The sequence shown here is derived from an EMBL/GenBank/DDBJ whole genome shotgun (WGS) entry which is preliminary data.</text>
</comment>